<dbReference type="AlphaFoldDB" id="A0A840SRV2"/>
<dbReference type="Pfam" id="PF09394">
    <property type="entry name" value="Inhibitor_I42"/>
    <property type="match status" value="1"/>
</dbReference>
<dbReference type="Proteomes" id="UP000549457">
    <property type="component" value="Unassembled WGS sequence"/>
</dbReference>
<dbReference type="RefSeq" id="WP_184148381.1">
    <property type="nucleotide sequence ID" value="NZ_JACHFM010000002.1"/>
</dbReference>
<keyword evidence="6" id="KW-1185">Reference proteome</keyword>
<comment type="caution">
    <text evidence="5">The sequence shown here is derived from an EMBL/GenBank/DDBJ whole genome shotgun (WGS) entry which is preliminary data.</text>
</comment>
<feature type="signal peptide" evidence="3">
    <location>
        <begin position="1"/>
        <end position="19"/>
    </location>
</feature>
<dbReference type="InterPro" id="IPR018990">
    <property type="entry name" value="Prot_inh_I42_chagasin"/>
</dbReference>
<evidence type="ECO:0000259" key="4">
    <source>
        <dbReference type="Pfam" id="PF09394"/>
    </source>
</evidence>
<feature type="domain" description="Proteinase inhibitor I42 chagasin" evidence="4">
    <location>
        <begin position="40"/>
        <end position="128"/>
    </location>
</feature>
<dbReference type="EMBL" id="JACHFM010000002">
    <property type="protein sequence ID" value="MBB5221941.1"/>
    <property type="molecule type" value="Genomic_DNA"/>
</dbReference>
<feature type="chain" id="PRO_5032386367" evidence="3">
    <location>
        <begin position="20"/>
        <end position="132"/>
    </location>
</feature>
<evidence type="ECO:0000256" key="3">
    <source>
        <dbReference type="SAM" id="SignalP"/>
    </source>
</evidence>
<keyword evidence="2" id="KW-0789">Thiol protease inhibitor</keyword>
<dbReference type="PROSITE" id="PS51257">
    <property type="entry name" value="PROKAR_LIPOPROTEIN"/>
    <property type="match status" value="1"/>
</dbReference>
<evidence type="ECO:0000256" key="1">
    <source>
        <dbReference type="ARBA" id="ARBA00022690"/>
    </source>
</evidence>
<dbReference type="SUPFAM" id="SSF141066">
    <property type="entry name" value="ICP-like"/>
    <property type="match status" value="1"/>
</dbReference>
<evidence type="ECO:0000313" key="6">
    <source>
        <dbReference type="Proteomes" id="UP000549457"/>
    </source>
</evidence>
<dbReference type="Gene3D" id="2.60.40.2020">
    <property type="match status" value="1"/>
</dbReference>
<sequence length="132" mass="14001">MRRRAALAAFLIVACPAMAGVVTPDFPQTASGIQTGSATLAVGEPLLVVLPAADRPGYAWEARPADPAVLEPQGAQCAAERGDTPVNARLPACFAWAGRAPGTTVLTFVYRRHWETQPDGVLRYDLTVSVTR</sequence>
<keyword evidence="3" id="KW-0732">Signal</keyword>
<accession>A0A840SRV2</accession>
<evidence type="ECO:0000256" key="2">
    <source>
        <dbReference type="ARBA" id="ARBA00022704"/>
    </source>
</evidence>
<gene>
    <name evidence="5" type="ORF">HNP73_001877</name>
</gene>
<protein>
    <submittedName>
        <fullName evidence="5">Putative secreted protein</fullName>
    </submittedName>
</protein>
<dbReference type="InterPro" id="IPR036331">
    <property type="entry name" value="Chagasin-like_sf"/>
</dbReference>
<name>A0A840SRV2_9RHOB</name>
<dbReference type="GO" id="GO:0004869">
    <property type="term" value="F:cysteine-type endopeptidase inhibitor activity"/>
    <property type="evidence" value="ECO:0007669"/>
    <property type="project" value="UniProtKB-KW"/>
</dbReference>
<reference evidence="5 6" key="1">
    <citation type="submission" date="2020-08" db="EMBL/GenBank/DDBJ databases">
        <title>Genomic Encyclopedia of Type Strains, Phase IV (KMG-IV): sequencing the most valuable type-strain genomes for metagenomic binning, comparative biology and taxonomic classification.</title>
        <authorList>
            <person name="Goeker M."/>
        </authorList>
    </citation>
    <scope>NUCLEOTIDE SEQUENCE [LARGE SCALE GENOMIC DNA]</scope>
    <source>
        <strain evidence="5 6">DSM 101730</strain>
    </source>
</reference>
<keyword evidence="1" id="KW-0646">Protease inhibitor</keyword>
<organism evidence="5 6">
    <name type="scientific">Amaricoccus macauensis</name>
    <dbReference type="NCBI Taxonomy" id="57001"/>
    <lineage>
        <taxon>Bacteria</taxon>
        <taxon>Pseudomonadati</taxon>
        <taxon>Pseudomonadota</taxon>
        <taxon>Alphaproteobacteria</taxon>
        <taxon>Rhodobacterales</taxon>
        <taxon>Paracoccaceae</taxon>
        <taxon>Amaricoccus</taxon>
    </lineage>
</organism>
<evidence type="ECO:0000313" key="5">
    <source>
        <dbReference type="EMBL" id="MBB5221941.1"/>
    </source>
</evidence>
<proteinExistence type="predicted"/>